<dbReference type="GO" id="GO:0004644">
    <property type="term" value="F:phosphoribosylglycinamide formyltransferase activity"/>
    <property type="evidence" value="ECO:0007669"/>
    <property type="project" value="UniProtKB-EC"/>
</dbReference>
<name>A0A699ZDC8_HAELA</name>
<accession>A0A699ZDC8</accession>
<evidence type="ECO:0000313" key="5">
    <source>
        <dbReference type="EMBL" id="GFH13502.1"/>
    </source>
</evidence>
<sequence>MQHPLELCSWKDREALPPIGKEYQQGYKRVNDRRPKAVVSDVPDCQGVAYAQQQGIPVLTYPIPKKGGFPGLTAAQLVDGLKNTYKADFVLLAGYLKVTQWCSQACACDTSVSAVFSPLSWGISTGIMNGVNSLLGMNPAPSPAADSTRAAPGLPQGLIAGLLAGNGVERAAGAEGAPMLGAGLVTAGAHVVAALVLQQEHKVYPEAVAALVDGRISWREDGIPIMWTSQ</sequence>
<dbReference type="EC" id="2.1.2.2" evidence="2"/>
<gene>
    <name evidence="5" type="ORF">HaLaN_09399</name>
</gene>
<comment type="pathway">
    <text evidence="1">Purine metabolism; IMP biosynthesis via de novo pathway; N(2)-formyl-N(1)-(5-phospho-D-ribosyl)glycinamide from N(1)-(5-phospho-D-ribosyl)glycinamide (10-formyl THF route): step 1/1.</text>
</comment>
<evidence type="ECO:0000256" key="4">
    <source>
        <dbReference type="ARBA" id="ARBA00022755"/>
    </source>
</evidence>
<dbReference type="GO" id="GO:0006189">
    <property type="term" value="P:'de novo' IMP biosynthetic process"/>
    <property type="evidence" value="ECO:0007669"/>
    <property type="project" value="TreeGrafter"/>
</dbReference>
<dbReference type="Gene3D" id="3.40.50.170">
    <property type="entry name" value="Formyl transferase, N-terminal domain"/>
    <property type="match status" value="1"/>
</dbReference>
<protein>
    <recommendedName>
        <fullName evidence="2">phosphoribosylglycinamide formyltransferase 1</fullName>
        <ecNumber evidence="2">2.1.2.2</ecNumber>
    </recommendedName>
</protein>
<evidence type="ECO:0000256" key="2">
    <source>
        <dbReference type="ARBA" id="ARBA00012254"/>
    </source>
</evidence>
<dbReference type="EMBL" id="BLLF01000619">
    <property type="protein sequence ID" value="GFH13502.1"/>
    <property type="molecule type" value="Genomic_DNA"/>
</dbReference>
<keyword evidence="4" id="KW-0658">Purine biosynthesis</keyword>
<dbReference type="PANTHER" id="PTHR43369:SF2">
    <property type="entry name" value="PHOSPHORIBOSYLGLYCINAMIDE FORMYLTRANSFERASE"/>
    <property type="match status" value="1"/>
</dbReference>
<dbReference type="AlphaFoldDB" id="A0A699ZDC8"/>
<evidence type="ECO:0000313" key="6">
    <source>
        <dbReference type="Proteomes" id="UP000485058"/>
    </source>
</evidence>
<keyword evidence="6" id="KW-1185">Reference proteome</keyword>
<proteinExistence type="predicted"/>
<dbReference type="PANTHER" id="PTHR43369">
    <property type="entry name" value="PHOSPHORIBOSYLGLYCINAMIDE FORMYLTRANSFERASE"/>
    <property type="match status" value="1"/>
</dbReference>
<keyword evidence="3" id="KW-0808">Transferase</keyword>
<evidence type="ECO:0000256" key="1">
    <source>
        <dbReference type="ARBA" id="ARBA00005054"/>
    </source>
</evidence>
<evidence type="ECO:0000256" key="3">
    <source>
        <dbReference type="ARBA" id="ARBA00022679"/>
    </source>
</evidence>
<organism evidence="5 6">
    <name type="scientific">Haematococcus lacustris</name>
    <name type="common">Green alga</name>
    <name type="synonym">Haematococcus pluvialis</name>
    <dbReference type="NCBI Taxonomy" id="44745"/>
    <lineage>
        <taxon>Eukaryota</taxon>
        <taxon>Viridiplantae</taxon>
        <taxon>Chlorophyta</taxon>
        <taxon>core chlorophytes</taxon>
        <taxon>Chlorophyceae</taxon>
        <taxon>CS clade</taxon>
        <taxon>Chlamydomonadales</taxon>
        <taxon>Haematococcaceae</taxon>
        <taxon>Haematococcus</taxon>
    </lineage>
</organism>
<reference evidence="5 6" key="1">
    <citation type="submission" date="2020-02" db="EMBL/GenBank/DDBJ databases">
        <title>Draft genome sequence of Haematococcus lacustris strain NIES-144.</title>
        <authorList>
            <person name="Morimoto D."/>
            <person name="Nakagawa S."/>
            <person name="Yoshida T."/>
            <person name="Sawayama S."/>
        </authorList>
    </citation>
    <scope>NUCLEOTIDE SEQUENCE [LARGE SCALE GENOMIC DNA]</scope>
    <source>
        <strain evidence="5 6">NIES-144</strain>
    </source>
</reference>
<comment type="caution">
    <text evidence="5">The sequence shown here is derived from an EMBL/GenBank/DDBJ whole genome shotgun (WGS) entry which is preliminary data.</text>
</comment>
<dbReference type="Proteomes" id="UP000485058">
    <property type="component" value="Unassembled WGS sequence"/>
</dbReference>
<dbReference type="GO" id="GO:0009507">
    <property type="term" value="C:chloroplast"/>
    <property type="evidence" value="ECO:0007669"/>
    <property type="project" value="TreeGrafter"/>
</dbReference>